<dbReference type="AlphaFoldDB" id="A0A4Y2GIX6"/>
<dbReference type="PANTHER" id="PTHR33064">
    <property type="entry name" value="POL PROTEIN"/>
    <property type="match status" value="1"/>
</dbReference>
<gene>
    <name evidence="3" type="primary">pol_3869</name>
    <name evidence="3" type="ORF">AVEN_28335_1</name>
</gene>
<comment type="caution">
    <text evidence="3">The sequence shown here is derived from an EMBL/GenBank/DDBJ whole genome shotgun (WGS) entry which is preliminary data.</text>
</comment>
<feature type="domain" description="Reverse transcriptase" evidence="1">
    <location>
        <begin position="1"/>
        <end position="65"/>
    </location>
</feature>
<dbReference type="Pfam" id="PF17919">
    <property type="entry name" value="RT_RNaseH_2"/>
    <property type="match status" value="1"/>
</dbReference>
<proteinExistence type="predicted"/>
<dbReference type="InterPro" id="IPR041577">
    <property type="entry name" value="RT_RNaseH_2"/>
</dbReference>
<evidence type="ECO:0000259" key="2">
    <source>
        <dbReference type="Pfam" id="PF17919"/>
    </source>
</evidence>
<keyword evidence="4" id="KW-1185">Reference proteome</keyword>
<dbReference type="Proteomes" id="UP000499080">
    <property type="component" value="Unassembled WGS sequence"/>
</dbReference>
<dbReference type="InterPro" id="IPR043502">
    <property type="entry name" value="DNA/RNA_pol_sf"/>
</dbReference>
<organism evidence="3 4">
    <name type="scientific">Araneus ventricosus</name>
    <name type="common">Orbweaver spider</name>
    <name type="synonym">Epeira ventricosa</name>
    <dbReference type="NCBI Taxonomy" id="182803"/>
    <lineage>
        <taxon>Eukaryota</taxon>
        <taxon>Metazoa</taxon>
        <taxon>Ecdysozoa</taxon>
        <taxon>Arthropoda</taxon>
        <taxon>Chelicerata</taxon>
        <taxon>Arachnida</taxon>
        <taxon>Araneae</taxon>
        <taxon>Araneomorphae</taxon>
        <taxon>Entelegynae</taxon>
        <taxon>Araneoidea</taxon>
        <taxon>Araneidae</taxon>
        <taxon>Araneus</taxon>
    </lineage>
</organism>
<dbReference type="InterPro" id="IPR051320">
    <property type="entry name" value="Viral_Replic_Matur_Polypro"/>
</dbReference>
<sequence>MQFGLCNASATFQRFIDEVTRGLLGVYAFVDDILIASKNPEQHFQHLKTLFAKNGIKPLPDKVKCILDFPKPDTSTQLCRFPGMFNFYRCFIPKAAHILAPIAQFLEGYTNKKKSRSSVCKSFEQLKWNESAEQDFLATKNAIAKATLLRHPIPGAQLSLWVDASDVAIGGTLSQLSQGQFEPMRL</sequence>
<dbReference type="OrthoDB" id="6425673at2759"/>
<reference evidence="3 4" key="1">
    <citation type="journal article" date="2019" name="Sci. Rep.">
        <title>Orb-weaving spider Araneus ventricosus genome elucidates the spidroin gene catalogue.</title>
        <authorList>
            <person name="Kono N."/>
            <person name="Nakamura H."/>
            <person name="Ohtoshi R."/>
            <person name="Moran D.A.P."/>
            <person name="Shinohara A."/>
            <person name="Yoshida Y."/>
            <person name="Fujiwara M."/>
            <person name="Mori M."/>
            <person name="Tomita M."/>
            <person name="Arakawa K."/>
        </authorList>
    </citation>
    <scope>NUCLEOTIDE SEQUENCE [LARGE SCALE GENOMIC DNA]</scope>
</reference>
<evidence type="ECO:0000313" key="3">
    <source>
        <dbReference type="EMBL" id="GBM52736.1"/>
    </source>
</evidence>
<dbReference type="PANTHER" id="PTHR33064:SF37">
    <property type="entry name" value="RIBONUCLEASE H"/>
    <property type="match status" value="1"/>
</dbReference>
<dbReference type="InterPro" id="IPR000477">
    <property type="entry name" value="RT_dom"/>
</dbReference>
<dbReference type="Pfam" id="PF00078">
    <property type="entry name" value="RVT_1"/>
    <property type="match status" value="1"/>
</dbReference>
<dbReference type="SUPFAM" id="SSF56672">
    <property type="entry name" value="DNA/RNA polymerases"/>
    <property type="match status" value="1"/>
</dbReference>
<evidence type="ECO:0000313" key="4">
    <source>
        <dbReference type="Proteomes" id="UP000499080"/>
    </source>
</evidence>
<accession>A0A4Y2GIX6</accession>
<name>A0A4Y2GIX6_ARAVE</name>
<protein>
    <submittedName>
        <fullName evidence="3">Retrovirus-related Pol polyprotein from transposon opus</fullName>
    </submittedName>
</protein>
<dbReference type="InterPro" id="IPR043128">
    <property type="entry name" value="Rev_trsase/Diguanyl_cyclase"/>
</dbReference>
<dbReference type="Gene3D" id="3.30.70.270">
    <property type="match status" value="2"/>
</dbReference>
<dbReference type="EMBL" id="BGPR01001391">
    <property type="protein sequence ID" value="GBM52736.1"/>
    <property type="molecule type" value="Genomic_DNA"/>
</dbReference>
<feature type="domain" description="Reverse transcriptase/retrotransposon-derived protein RNase H-like" evidence="2">
    <location>
        <begin position="128"/>
        <end position="182"/>
    </location>
</feature>
<evidence type="ECO:0000259" key="1">
    <source>
        <dbReference type="Pfam" id="PF00078"/>
    </source>
</evidence>
<dbReference type="GO" id="GO:0071897">
    <property type="term" value="P:DNA biosynthetic process"/>
    <property type="evidence" value="ECO:0007669"/>
    <property type="project" value="UniProtKB-ARBA"/>
</dbReference>